<feature type="domain" description="VTT" evidence="7">
    <location>
        <begin position="61"/>
        <end position="174"/>
    </location>
</feature>
<keyword evidence="4 6" id="KW-1133">Transmembrane helix</keyword>
<evidence type="ECO:0000256" key="5">
    <source>
        <dbReference type="ARBA" id="ARBA00023136"/>
    </source>
</evidence>
<dbReference type="eggNOG" id="arCOG04659">
    <property type="taxonomic scope" value="Archaea"/>
</dbReference>
<evidence type="ECO:0000256" key="6">
    <source>
        <dbReference type="SAM" id="Phobius"/>
    </source>
</evidence>
<keyword evidence="2" id="KW-1003">Cell membrane</keyword>
<keyword evidence="3 6" id="KW-0812">Transmembrane</keyword>
<feature type="transmembrane region" description="Helical" evidence="6">
    <location>
        <begin position="189"/>
        <end position="208"/>
    </location>
</feature>
<dbReference type="InterPro" id="IPR032816">
    <property type="entry name" value="VTT_dom"/>
</dbReference>
<dbReference type="OrthoDB" id="293407at2157"/>
<dbReference type="Pfam" id="PF09335">
    <property type="entry name" value="VTT_dom"/>
    <property type="match status" value="1"/>
</dbReference>
<evidence type="ECO:0000256" key="4">
    <source>
        <dbReference type="ARBA" id="ARBA00022989"/>
    </source>
</evidence>
<reference evidence="9" key="3">
    <citation type="submission" date="2016-11" db="EMBL/GenBank/DDBJ databases">
        <authorList>
            <person name="Jaros S."/>
            <person name="Januszkiewicz K."/>
            <person name="Wedrychowicz H."/>
        </authorList>
    </citation>
    <scope>NUCLEOTIDE SEQUENCE [LARGE SCALE GENOMIC DNA]</scope>
    <source>
        <strain evidence="9">DX253</strain>
    </source>
</reference>
<dbReference type="PANTHER" id="PTHR12677:SF59">
    <property type="entry name" value="GOLGI APPARATUS MEMBRANE PROTEIN TVP38-RELATED"/>
    <property type="match status" value="1"/>
</dbReference>
<dbReference type="RefSeq" id="WP_007983664.1">
    <property type="nucleotide sequence ID" value="NZ_AEMG01000030.1"/>
</dbReference>
<feature type="transmembrane region" description="Helical" evidence="6">
    <location>
        <begin position="12"/>
        <end position="31"/>
    </location>
</feature>
<evidence type="ECO:0000256" key="1">
    <source>
        <dbReference type="ARBA" id="ARBA00004651"/>
    </source>
</evidence>
<evidence type="ECO:0000256" key="3">
    <source>
        <dbReference type="ARBA" id="ARBA00022692"/>
    </source>
</evidence>
<gene>
    <name evidence="9" type="ORF">SAMN05444342_1762</name>
    <name evidence="8" type="ORF">ZOD2009_22167</name>
</gene>
<evidence type="ECO:0000313" key="9">
    <source>
        <dbReference type="EMBL" id="SHK58602.1"/>
    </source>
</evidence>
<dbReference type="PANTHER" id="PTHR12677">
    <property type="entry name" value="GOLGI APPARATUS MEMBRANE PROTEIN TVP38-RELATED"/>
    <property type="match status" value="1"/>
</dbReference>
<reference evidence="8 10" key="1">
    <citation type="journal article" date="2014" name="ISME J.">
        <title>Trehalose/2-sulfotrehalose biosynthesis and glycine-betaine uptake are widely spread mechanisms for osmoadaptation in the Halobacteriales.</title>
        <authorList>
            <person name="Youssef N.H."/>
            <person name="Savage-Ashlock K.N."/>
            <person name="McCully A.L."/>
            <person name="Luedtke B."/>
            <person name="Shaw E.I."/>
            <person name="Hoff W.D."/>
            <person name="Elshahed M.S."/>
        </authorList>
    </citation>
    <scope>NUCLEOTIDE SEQUENCE [LARGE SCALE GENOMIC DNA]</scope>
    <source>
        <strain evidence="8 10">DX253</strain>
    </source>
</reference>
<evidence type="ECO:0000256" key="2">
    <source>
        <dbReference type="ARBA" id="ARBA00022475"/>
    </source>
</evidence>
<dbReference type="STRING" id="797209.GCA_000376445_01492"/>
<keyword evidence="11" id="KW-1185">Reference proteome</keyword>
<dbReference type="InterPro" id="IPR015414">
    <property type="entry name" value="TMEM64"/>
</dbReference>
<dbReference type="PATRIC" id="fig|797209.4.peg.4355"/>
<evidence type="ECO:0000259" key="7">
    <source>
        <dbReference type="Pfam" id="PF09335"/>
    </source>
</evidence>
<feature type="transmembrane region" description="Helical" evidence="6">
    <location>
        <begin position="43"/>
        <end position="61"/>
    </location>
</feature>
<evidence type="ECO:0000313" key="11">
    <source>
        <dbReference type="Proteomes" id="UP000184203"/>
    </source>
</evidence>
<reference evidence="11" key="2">
    <citation type="submission" date="2016-11" db="EMBL/GenBank/DDBJ databases">
        <authorList>
            <person name="Varghese N."/>
            <person name="Submissions S."/>
        </authorList>
    </citation>
    <scope>NUCLEOTIDE SEQUENCE [LARGE SCALE GENOMIC DNA]</scope>
    <source>
        <strain evidence="11">DX253</strain>
    </source>
</reference>
<name>E7R039_HALPU</name>
<proteinExistence type="predicted"/>
<comment type="subcellular location">
    <subcellularLocation>
        <location evidence="1">Cell membrane</location>
        <topology evidence="1">Multi-pass membrane protein</topology>
    </subcellularLocation>
</comment>
<evidence type="ECO:0000313" key="10">
    <source>
        <dbReference type="Proteomes" id="UP000003751"/>
    </source>
</evidence>
<dbReference type="Proteomes" id="UP000184203">
    <property type="component" value="Unassembled WGS sequence"/>
</dbReference>
<accession>E7R039</accession>
<feature type="transmembrane region" description="Helical" evidence="6">
    <location>
        <begin position="73"/>
        <end position="95"/>
    </location>
</feature>
<sequence length="214" mass="22169">MEFSGNRRQVAGVGLVALVVVAGVLLSPEVVLQRVRRVTHDPLLAAGLFLGVYLVRPLFAWPTTVVAVAVGYVYGPVVGFPVALGGTVMSAYLPFAAARYFRVDSGVFGRLGDSGERFFDATGDLRGMVASRLVPAPSDAVSAAAGLSNVPDRSFLLGTAIGEVPWMVVAVLAGGSLDTLSVHEIGKNWAVVAVVGIGGLFLLAGPAYRAVTDD</sequence>
<protein>
    <submittedName>
        <fullName evidence="8">SNARE associated protein</fullName>
    </submittedName>
</protein>
<dbReference type="AlphaFoldDB" id="E7R039"/>
<dbReference type="GO" id="GO:0005886">
    <property type="term" value="C:plasma membrane"/>
    <property type="evidence" value="ECO:0007669"/>
    <property type="project" value="UniProtKB-SubCell"/>
</dbReference>
<dbReference type="EMBL" id="FRAN01000002">
    <property type="protein sequence ID" value="SHK58602.1"/>
    <property type="molecule type" value="Genomic_DNA"/>
</dbReference>
<evidence type="ECO:0000313" key="8">
    <source>
        <dbReference type="EMBL" id="EFW89933.1"/>
    </source>
</evidence>
<dbReference type="Proteomes" id="UP000003751">
    <property type="component" value="Unassembled WGS sequence"/>
</dbReference>
<organism evidence="8 10">
    <name type="scientific">Haladaptatus paucihalophilus DX253</name>
    <dbReference type="NCBI Taxonomy" id="797209"/>
    <lineage>
        <taxon>Archaea</taxon>
        <taxon>Methanobacteriati</taxon>
        <taxon>Methanobacteriota</taxon>
        <taxon>Stenosarchaea group</taxon>
        <taxon>Halobacteria</taxon>
        <taxon>Halobacteriales</taxon>
        <taxon>Haladaptataceae</taxon>
        <taxon>Haladaptatus</taxon>
    </lineage>
</organism>
<feature type="transmembrane region" description="Helical" evidence="6">
    <location>
        <begin position="155"/>
        <end position="177"/>
    </location>
</feature>
<keyword evidence="5 6" id="KW-0472">Membrane</keyword>
<dbReference type="EMBL" id="AEMG01000030">
    <property type="protein sequence ID" value="EFW89933.1"/>
    <property type="molecule type" value="Genomic_DNA"/>
</dbReference>